<dbReference type="Gene3D" id="2.120.10.80">
    <property type="entry name" value="Kelch-type beta propeller"/>
    <property type="match status" value="2"/>
</dbReference>
<evidence type="ECO:0000256" key="3">
    <source>
        <dbReference type="SAM" id="MobiDB-lite"/>
    </source>
</evidence>
<evidence type="ECO:0000256" key="1">
    <source>
        <dbReference type="ARBA" id="ARBA00022441"/>
    </source>
</evidence>
<dbReference type="KEGG" id="ehx:EMIHUDRAFT_449658"/>
<name>A0A0D3K5P9_EMIH1</name>
<dbReference type="HOGENOM" id="CLU_542330_0_0_1"/>
<proteinExistence type="predicted"/>
<dbReference type="Proteomes" id="UP000013827">
    <property type="component" value="Unassembled WGS sequence"/>
</dbReference>
<dbReference type="STRING" id="2903.R1FCV7"/>
<dbReference type="OMA" id="TIEPRHA"/>
<dbReference type="RefSeq" id="XP_005783513.1">
    <property type="nucleotide sequence ID" value="XM_005783456.1"/>
</dbReference>
<dbReference type="PANTHER" id="PTHR46093:SF18">
    <property type="entry name" value="FIBRONECTIN TYPE-III DOMAIN-CONTAINING PROTEIN"/>
    <property type="match status" value="1"/>
</dbReference>
<dbReference type="SUPFAM" id="SSF50965">
    <property type="entry name" value="Galactose oxidase, central domain"/>
    <property type="match status" value="1"/>
</dbReference>
<evidence type="ECO:0008006" key="6">
    <source>
        <dbReference type="Google" id="ProtNLM"/>
    </source>
</evidence>
<keyword evidence="1" id="KW-0880">Kelch repeat</keyword>
<dbReference type="PaxDb" id="2903-EOD31084"/>
<dbReference type="Pfam" id="PF24681">
    <property type="entry name" value="Kelch_KLHDC2_KLHL20_DRC7"/>
    <property type="match status" value="2"/>
</dbReference>
<keyword evidence="2" id="KW-0677">Repeat</keyword>
<dbReference type="PANTHER" id="PTHR46093">
    <property type="entry name" value="ACYL-COA-BINDING DOMAIN-CONTAINING PROTEIN 5"/>
    <property type="match status" value="1"/>
</dbReference>
<dbReference type="eggNOG" id="KOG0379">
    <property type="taxonomic scope" value="Eukaryota"/>
</dbReference>
<dbReference type="InterPro" id="IPR015915">
    <property type="entry name" value="Kelch-typ_b-propeller"/>
</dbReference>
<evidence type="ECO:0000313" key="4">
    <source>
        <dbReference type="EnsemblProtists" id="EOD31084"/>
    </source>
</evidence>
<reference evidence="5" key="1">
    <citation type="journal article" date="2013" name="Nature">
        <title>Pan genome of the phytoplankton Emiliania underpins its global distribution.</title>
        <authorList>
            <person name="Read B.A."/>
            <person name="Kegel J."/>
            <person name="Klute M.J."/>
            <person name="Kuo A."/>
            <person name="Lefebvre S.C."/>
            <person name="Maumus F."/>
            <person name="Mayer C."/>
            <person name="Miller J."/>
            <person name="Monier A."/>
            <person name="Salamov A."/>
            <person name="Young J."/>
            <person name="Aguilar M."/>
            <person name="Claverie J.M."/>
            <person name="Frickenhaus S."/>
            <person name="Gonzalez K."/>
            <person name="Herman E.K."/>
            <person name="Lin Y.C."/>
            <person name="Napier J."/>
            <person name="Ogata H."/>
            <person name="Sarno A.F."/>
            <person name="Shmutz J."/>
            <person name="Schroeder D."/>
            <person name="de Vargas C."/>
            <person name="Verret F."/>
            <person name="von Dassow P."/>
            <person name="Valentin K."/>
            <person name="Van de Peer Y."/>
            <person name="Wheeler G."/>
            <person name="Dacks J.B."/>
            <person name="Delwiche C.F."/>
            <person name="Dyhrman S.T."/>
            <person name="Glockner G."/>
            <person name="John U."/>
            <person name="Richards T."/>
            <person name="Worden A.Z."/>
            <person name="Zhang X."/>
            <person name="Grigoriev I.V."/>
            <person name="Allen A.E."/>
            <person name="Bidle K."/>
            <person name="Borodovsky M."/>
            <person name="Bowler C."/>
            <person name="Brownlee C."/>
            <person name="Cock J.M."/>
            <person name="Elias M."/>
            <person name="Gladyshev V.N."/>
            <person name="Groth M."/>
            <person name="Guda C."/>
            <person name="Hadaegh A."/>
            <person name="Iglesias-Rodriguez M.D."/>
            <person name="Jenkins J."/>
            <person name="Jones B.M."/>
            <person name="Lawson T."/>
            <person name="Leese F."/>
            <person name="Lindquist E."/>
            <person name="Lobanov A."/>
            <person name="Lomsadze A."/>
            <person name="Malik S.B."/>
            <person name="Marsh M.E."/>
            <person name="Mackinder L."/>
            <person name="Mock T."/>
            <person name="Mueller-Roeber B."/>
            <person name="Pagarete A."/>
            <person name="Parker M."/>
            <person name="Probert I."/>
            <person name="Quesneville H."/>
            <person name="Raines C."/>
            <person name="Rensing S.A."/>
            <person name="Riano-Pachon D.M."/>
            <person name="Richier S."/>
            <person name="Rokitta S."/>
            <person name="Shiraiwa Y."/>
            <person name="Soanes D.M."/>
            <person name="van der Giezen M."/>
            <person name="Wahlund T.M."/>
            <person name="Williams B."/>
            <person name="Wilson W."/>
            <person name="Wolfe G."/>
            <person name="Wurch L.L."/>
        </authorList>
    </citation>
    <scope>NUCLEOTIDE SEQUENCE</scope>
</reference>
<sequence length="503" mass="54067">MGEVSVADDESDSTADLPLTLDLLPEDALTRILEAISGTHHDRRRELFAAACTCRRLHASAARAAREHVLSLLPPDCPWVGQPPPVWSRCYGEACELWRARWRSAPDDLNLNEGHSIACPPQPVFAHSASLWRQKLFVFGGRHTETYSDSLSMLDLSAPSPRWGEVATLGAPPSKRRAHTATVCDGRLYILGGGVAHAETCGDMHSVSLTPPHTWRAEPSPARWRRFGHTSVLVASPPASPPTRRRAPPLWSPSPLATGLALEALEAGVREALEVQAARGVAGGDLIVFGGASYRPGAALEGDSITRAYDVRRARWRELSTRGSEPRPRYRHAAALLPAPAAGAGAAMAVWGGYLRRMDEGSNVLATNELFLLRLHSLTWEAPRTSGPSPEPRGGHTASLIGDKILIFGGGQLTLDGEEERWNEHDLPGLAWLDTSCWAYGAPATTGEEPGARGGHTAHVIGHDGAISLHIDHSWPPSLRGQRAGATGRHHGRAEAHVLQLGG</sequence>
<dbReference type="InterPro" id="IPR011043">
    <property type="entry name" value="Gal_Oxase/kelch_b-propeller"/>
</dbReference>
<dbReference type="SUPFAM" id="SSF117281">
    <property type="entry name" value="Kelch motif"/>
    <property type="match status" value="1"/>
</dbReference>
<reference evidence="4" key="2">
    <citation type="submission" date="2024-10" db="UniProtKB">
        <authorList>
            <consortium name="EnsemblProtists"/>
        </authorList>
    </citation>
    <scope>IDENTIFICATION</scope>
</reference>
<organism evidence="4 5">
    <name type="scientific">Emiliania huxleyi (strain CCMP1516)</name>
    <dbReference type="NCBI Taxonomy" id="280463"/>
    <lineage>
        <taxon>Eukaryota</taxon>
        <taxon>Haptista</taxon>
        <taxon>Haptophyta</taxon>
        <taxon>Prymnesiophyceae</taxon>
        <taxon>Isochrysidales</taxon>
        <taxon>Noelaerhabdaceae</taxon>
        <taxon>Emiliania</taxon>
    </lineage>
</organism>
<evidence type="ECO:0000313" key="5">
    <source>
        <dbReference type="Proteomes" id="UP000013827"/>
    </source>
</evidence>
<feature type="region of interest" description="Disordered" evidence="3">
    <location>
        <begin position="480"/>
        <end position="503"/>
    </location>
</feature>
<evidence type="ECO:0000256" key="2">
    <source>
        <dbReference type="ARBA" id="ARBA00022737"/>
    </source>
</evidence>
<dbReference type="EnsemblProtists" id="EOD31084">
    <property type="protein sequence ID" value="EOD31084"/>
    <property type="gene ID" value="EMIHUDRAFT_449658"/>
</dbReference>
<dbReference type="GeneID" id="17276357"/>
<keyword evidence="5" id="KW-1185">Reference proteome</keyword>
<dbReference type="AlphaFoldDB" id="A0A0D3K5P9"/>
<accession>A0A0D3K5P9</accession>
<protein>
    <recommendedName>
        <fullName evidence="6">F-box domain-containing protein</fullName>
    </recommendedName>
</protein>